<keyword evidence="1" id="KW-1133">Transmembrane helix</keyword>
<comment type="caution">
    <text evidence="2">The sequence shown here is derived from an EMBL/GenBank/DDBJ whole genome shotgun (WGS) entry which is preliminary data.</text>
</comment>
<evidence type="ECO:0000256" key="1">
    <source>
        <dbReference type="SAM" id="Phobius"/>
    </source>
</evidence>
<accession>A0ABS3YVH7</accession>
<sequence>MKLRLTSFAQLFARIALGLGFLLPVFDRLGFLGAPGSAKVAWGDWSHFVAYTHQLMPFTNINTANIFGLLATIAECVLGVCLIVGYKVKWMGLGAAIITLTFAVFMILSLGISAPFNYPVFVFTGAGLLLYTHQNFRWSIDALLHNRKEF</sequence>
<keyword evidence="1" id="KW-0472">Membrane</keyword>
<feature type="transmembrane region" description="Helical" evidence="1">
    <location>
        <begin position="66"/>
        <end position="86"/>
    </location>
</feature>
<gene>
    <name evidence="2" type="ORF">J7I42_16645</name>
</gene>
<protein>
    <submittedName>
        <fullName evidence="2">DoxX family membrane protein</fullName>
    </submittedName>
</protein>
<name>A0ABS3YVH7_9BACT</name>
<dbReference type="Proteomes" id="UP000677244">
    <property type="component" value="Unassembled WGS sequence"/>
</dbReference>
<dbReference type="RefSeq" id="WP_209139972.1">
    <property type="nucleotide sequence ID" value="NZ_JAGHKO010000004.1"/>
</dbReference>
<feature type="transmembrane region" description="Helical" evidence="1">
    <location>
        <begin position="93"/>
        <end position="112"/>
    </location>
</feature>
<evidence type="ECO:0000313" key="2">
    <source>
        <dbReference type="EMBL" id="MBO9201915.1"/>
    </source>
</evidence>
<keyword evidence="1" id="KW-0812">Transmembrane</keyword>
<organism evidence="2 3">
    <name type="scientific">Niastella soli</name>
    <dbReference type="NCBI Taxonomy" id="2821487"/>
    <lineage>
        <taxon>Bacteria</taxon>
        <taxon>Pseudomonadati</taxon>
        <taxon>Bacteroidota</taxon>
        <taxon>Chitinophagia</taxon>
        <taxon>Chitinophagales</taxon>
        <taxon>Chitinophagaceae</taxon>
        <taxon>Niastella</taxon>
    </lineage>
</organism>
<proteinExistence type="predicted"/>
<reference evidence="2 3" key="1">
    <citation type="submission" date="2021-03" db="EMBL/GenBank/DDBJ databases">
        <title>Assistant Professor.</title>
        <authorList>
            <person name="Huq M.A."/>
        </authorList>
    </citation>
    <scope>NUCLEOTIDE SEQUENCE [LARGE SCALE GENOMIC DNA]</scope>
    <source>
        <strain evidence="2 3">MAH-29</strain>
    </source>
</reference>
<evidence type="ECO:0000313" key="3">
    <source>
        <dbReference type="Proteomes" id="UP000677244"/>
    </source>
</evidence>
<keyword evidence="3" id="KW-1185">Reference proteome</keyword>
<dbReference type="EMBL" id="JAGHKO010000004">
    <property type="protein sequence ID" value="MBO9201915.1"/>
    <property type="molecule type" value="Genomic_DNA"/>
</dbReference>